<dbReference type="Proteomes" id="UP001170310">
    <property type="component" value="Unassembled WGS sequence"/>
</dbReference>
<protein>
    <submittedName>
        <fullName evidence="2">GNAT family N-acetyltransferase</fullName>
        <ecNumber evidence="2">2.3.1.-</ecNumber>
    </submittedName>
</protein>
<dbReference type="SUPFAM" id="SSF55729">
    <property type="entry name" value="Acyl-CoA N-acyltransferases (Nat)"/>
    <property type="match status" value="1"/>
</dbReference>
<name>A0AAW7YUB2_9STAP</name>
<dbReference type="PANTHER" id="PTHR39173:SF1">
    <property type="entry name" value="ACETYLTRANSFERASE"/>
    <property type="match status" value="1"/>
</dbReference>
<evidence type="ECO:0000313" key="2">
    <source>
        <dbReference type="EMBL" id="MDO6574764.1"/>
    </source>
</evidence>
<dbReference type="EMBL" id="JAUOQO010000012">
    <property type="protein sequence ID" value="MDO6574764.1"/>
    <property type="molecule type" value="Genomic_DNA"/>
</dbReference>
<feature type="domain" description="N-acetyltransferase" evidence="1">
    <location>
        <begin position="5"/>
        <end position="171"/>
    </location>
</feature>
<comment type="caution">
    <text evidence="2">The sequence shown here is derived from an EMBL/GenBank/DDBJ whole genome shotgun (WGS) entry which is preliminary data.</text>
</comment>
<reference evidence="2" key="1">
    <citation type="submission" date="2023-07" db="EMBL/GenBank/DDBJ databases">
        <title>Genome content predicts the carbon catabolic preferences of heterotrophic bacteria.</title>
        <authorList>
            <person name="Gralka M."/>
        </authorList>
    </citation>
    <scope>NUCLEOTIDE SEQUENCE</scope>
    <source>
        <strain evidence="2">E2R20</strain>
    </source>
</reference>
<gene>
    <name evidence="2" type="ORF">Q4528_11555</name>
</gene>
<dbReference type="InterPro" id="IPR016181">
    <property type="entry name" value="Acyl_CoA_acyltransferase"/>
</dbReference>
<dbReference type="InterPro" id="IPR000182">
    <property type="entry name" value="GNAT_dom"/>
</dbReference>
<evidence type="ECO:0000313" key="3">
    <source>
        <dbReference type="Proteomes" id="UP001170310"/>
    </source>
</evidence>
<dbReference type="Gene3D" id="3.40.630.30">
    <property type="match status" value="1"/>
</dbReference>
<dbReference type="AlphaFoldDB" id="A0AAW7YUB2"/>
<dbReference type="EC" id="2.3.1.-" evidence="2"/>
<dbReference type="RefSeq" id="WP_046466377.1">
    <property type="nucleotide sequence ID" value="NZ_JAUOQO010000012.1"/>
</dbReference>
<dbReference type="CDD" id="cd04301">
    <property type="entry name" value="NAT_SF"/>
    <property type="match status" value="1"/>
</dbReference>
<accession>A0AAW7YUB2</accession>
<keyword evidence="2" id="KW-0012">Acyltransferase</keyword>
<dbReference type="Pfam" id="PF13302">
    <property type="entry name" value="Acetyltransf_3"/>
    <property type="match status" value="1"/>
</dbReference>
<sequence length="172" mass="20052">MDVVDELRQLDYKDEQLFLQYINEWYEHNEKIVPGNTDLKKYTSFKDMVDYINQPKPREDWVETSTFFYFKNGKIVGAVNIRYQLNEQLTRIGGHVGYGVAKSQRGKGYATVMLGKAIDILKPFQIKNVLMTCNPKNFASQKVIKSYGGYEIEPYIKKNGLPVKRYHIPINN</sequence>
<dbReference type="GO" id="GO:0016747">
    <property type="term" value="F:acyltransferase activity, transferring groups other than amino-acyl groups"/>
    <property type="evidence" value="ECO:0007669"/>
    <property type="project" value="InterPro"/>
</dbReference>
<evidence type="ECO:0000259" key="1">
    <source>
        <dbReference type="PROSITE" id="PS51186"/>
    </source>
</evidence>
<dbReference type="PANTHER" id="PTHR39173">
    <property type="entry name" value="ACETYLTRANSFERASE"/>
    <property type="match status" value="1"/>
</dbReference>
<organism evidence="2 3">
    <name type="scientific">Staphylococcus pasteuri_A</name>
    <dbReference type="NCBI Taxonomy" id="3062664"/>
    <lineage>
        <taxon>Bacteria</taxon>
        <taxon>Bacillati</taxon>
        <taxon>Bacillota</taxon>
        <taxon>Bacilli</taxon>
        <taxon>Bacillales</taxon>
        <taxon>Staphylococcaceae</taxon>
        <taxon>Staphylococcus</taxon>
    </lineage>
</organism>
<proteinExistence type="predicted"/>
<keyword evidence="2" id="KW-0808">Transferase</keyword>
<keyword evidence="3" id="KW-1185">Reference proteome</keyword>
<dbReference type="PROSITE" id="PS51186">
    <property type="entry name" value="GNAT"/>
    <property type="match status" value="1"/>
</dbReference>